<evidence type="ECO:0000256" key="1">
    <source>
        <dbReference type="ARBA" id="ARBA00004141"/>
    </source>
</evidence>
<feature type="transmembrane region" description="Helical" evidence="5">
    <location>
        <begin position="13"/>
        <end position="34"/>
    </location>
</feature>
<reference evidence="7 8" key="1">
    <citation type="submission" date="2018-11" db="EMBL/GenBank/DDBJ databases">
        <title>Draft genome sequence of Cellulomonas takizawaensis strain TKZ-21.</title>
        <authorList>
            <person name="Yamamura H."/>
            <person name="Hayashi T."/>
            <person name="Hamada M."/>
            <person name="Serisawa Y."/>
            <person name="Matsuyama K."/>
            <person name="Nakagawa Y."/>
            <person name="Otoguro M."/>
            <person name="Yanagida F."/>
            <person name="Hayakawa M."/>
        </authorList>
    </citation>
    <scope>NUCLEOTIDE SEQUENCE [LARGE SCALE GENOMIC DNA]</scope>
    <source>
        <strain evidence="7 8">TKZ-21</strain>
    </source>
</reference>
<dbReference type="Pfam" id="PF05154">
    <property type="entry name" value="TM2"/>
    <property type="match status" value="1"/>
</dbReference>
<comment type="caution">
    <text evidence="7">The sequence shown here is derived from an EMBL/GenBank/DDBJ whole genome shotgun (WGS) entry which is preliminary data.</text>
</comment>
<dbReference type="InterPro" id="IPR007829">
    <property type="entry name" value="TM2"/>
</dbReference>
<proteinExistence type="predicted"/>
<dbReference type="AlphaFoldDB" id="A0A401V0Y8"/>
<sequence length="78" mass="8371">MTAPVATGTSPKLLLPTVLLCFFLGTLGVHRFFVGKIGTGVLMLVTLGGLGIWTLIDLVILIIGKFTDKEGRVLTQWT</sequence>
<feature type="transmembrane region" description="Helical" evidence="5">
    <location>
        <begin position="41"/>
        <end position="64"/>
    </location>
</feature>
<comment type="subcellular location">
    <subcellularLocation>
        <location evidence="1">Membrane</location>
        <topology evidence="1">Multi-pass membrane protein</topology>
    </subcellularLocation>
</comment>
<evidence type="ECO:0000259" key="6">
    <source>
        <dbReference type="Pfam" id="PF05154"/>
    </source>
</evidence>
<dbReference type="InterPro" id="IPR050932">
    <property type="entry name" value="TM2D1-3-like"/>
</dbReference>
<accession>A0A401V0Y8</accession>
<organism evidence="7 8">
    <name type="scientific">Cellulomonas algicola</name>
    <dbReference type="NCBI Taxonomy" id="2071633"/>
    <lineage>
        <taxon>Bacteria</taxon>
        <taxon>Bacillati</taxon>
        <taxon>Actinomycetota</taxon>
        <taxon>Actinomycetes</taxon>
        <taxon>Micrococcales</taxon>
        <taxon>Cellulomonadaceae</taxon>
        <taxon>Cellulomonas</taxon>
    </lineage>
</organism>
<dbReference type="PANTHER" id="PTHR21016:SF25">
    <property type="entry name" value="TM2 DOMAIN-CONTAINING PROTEIN DDB_G0277895-RELATED"/>
    <property type="match status" value="1"/>
</dbReference>
<evidence type="ECO:0000256" key="3">
    <source>
        <dbReference type="ARBA" id="ARBA00022989"/>
    </source>
</evidence>
<evidence type="ECO:0000313" key="8">
    <source>
        <dbReference type="Proteomes" id="UP000288246"/>
    </source>
</evidence>
<keyword evidence="2 5" id="KW-0812">Transmembrane</keyword>
<protein>
    <recommendedName>
        <fullName evidence="6">TM2 domain-containing protein</fullName>
    </recommendedName>
</protein>
<keyword evidence="3 5" id="KW-1133">Transmembrane helix</keyword>
<evidence type="ECO:0000256" key="2">
    <source>
        <dbReference type="ARBA" id="ARBA00022692"/>
    </source>
</evidence>
<keyword evidence="8" id="KW-1185">Reference proteome</keyword>
<dbReference type="RefSeq" id="WP_124343078.1">
    <property type="nucleotide sequence ID" value="NZ_BHYL01000168.1"/>
</dbReference>
<evidence type="ECO:0000256" key="5">
    <source>
        <dbReference type="SAM" id="Phobius"/>
    </source>
</evidence>
<feature type="domain" description="TM2" evidence="6">
    <location>
        <begin position="15"/>
        <end position="59"/>
    </location>
</feature>
<evidence type="ECO:0000256" key="4">
    <source>
        <dbReference type="ARBA" id="ARBA00023136"/>
    </source>
</evidence>
<dbReference type="GO" id="GO:0016020">
    <property type="term" value="C:membrane"/>
    <property type="evidence" value="ECO:0007669"/>
    <property type="project" value="UniProtKB-SubCell"/>
</dbReference>
<dbReference type="Proteomes" id="UP000288246">
    <property type="component" value="Unassembled WGS sequence"/>
</dbReference>
<name>A0A401V0Y8_9CELL</name>
<gene>
    <name evidence="7" type="ORF">CTKZ_21340</name>
</gene>
<dbReference type="EMBL" id="BHYL01000168">
    <property type="protein sequence ID" value="GCD20572.1"/>
    <property type="molecule type" value="Genomic_DNA"/>
</dbReference>
<dbReference type="PANTHER" id="PTHR21016">
    <property type="entry name" value="BETA-AMYLOID BINDING PROTEIN-RELATED"/>
    <property type="match status" value="1"/>
</dbReference>
<keyword evidence="4 5" id="KW-0472">Membrane</keyword>
<evidence type="ECO:0000313" key="7">
    <source>
        <dbReference type="EMBL" id="GCD20572.1"/>
    </source>
</evidence>